<dbReference type="RefSeq" id="WP_069797266.1">
    <property type="nucleotide sequence ID" value="NZ_CP034157.1"/>
</dbReference>
<evidence type="ECO:0000313" key="2">
    <source>
        <dbReference type="Proteomes" id="UP000095601"/>
    </source>
</evidence>
<proteinExistence type="predicted"/>
<dbReference type="AlphaFoldDB" id="A0A1E5UG44"/>
<reference evidence="1 2" key="1">
    <citation type="submission" date="2016-09" db="EMBL/GenBank/DDBJ databases">
        <authorList>
            <person name="Capua I."/>
            <person name="De Benedictis P."/>
            <person name="Joannis T."/>
            <person name="Lombin L.H."/>
            <person name="Cattoli G."/>
        </authorList>
    </citation>
    <scope>NUCLEOTIDE SEQUENCE [LARGE SCALE GENOMIC DNA]</scope>
    <source>
        <strain evidence="1 2">NRS-1</strain>
    </source>
</reference>
<dbReference type="KEGG" id="cnr:EB819_03060"/>
<organism evidence="1 2">
    <name type="scientific">Cloacibacterium normanense</name>
    <dbReference type="NCBI Taxonomy" id="237258"/>
    <lineage>
        <taxon>Bacteria</taxon>
        <taxon>Pseudomonadati</taxon>
        <taxon>Bacteroidota</taxon>
        <taxon>Flavobacteriia</taxon>
        <taxon>Flavobacteriales</taxon>
        <taxon>Weeksellaceae</taxon>
    </lineage>
</organism>
<comment type="caution">
    <text evidence="1">The sequence shown here is derived from an EMBL/GenBank/DDBJ whole genome shotgun (WGS) entry which is preliminary data.</text>
</comment>
<sequence>MYRDDVKELLEHTKQQIITLKKDSIVSKITVKNILENLRSSLEYCAQYINREKLLQNSKVYFPYGKSEEIFRRSIQKNNFSILEDKFPHIYSYIEELQPHKCNDEWLTTMCEATNEAKHNKSLDIETNIKKEEILTNLNIPGIGFKEGTNNFNKLNFQMTGCTFNGKSIDDFHILDGNVKIIKKGEISPEYDFEIIENKTFILNSYSYDLFELLEKSYYKISNFSNKLFE</sequence>
<gene>
    <name evidence="1" type="ORF">BHF72_1610</name>
</gene>
<dbReference type="EMBL" id="MKGI01000014">
    <property type="protein sequence ID" value="OEL11852.1"/>
    <property type="molecule type" value="Genomic_DNA"/>
</dbReference>
<keyword evidence="2" id="KW-1185">Reference proteome</keyword>
<protein>
    <submittedName>
        <fullName evidence="1">Uncharacterized protein</fullName>
    </submittedName>
</protein>
<name>A0A1E5UG44_9FLAO</name>
<evidence type="ECO:0000313" key="1">
    <source>
        <dbReference type="EMBL" id="OEL11852.1"/>
    </source>
</evidence>
<dbReference type="OrthoDB" id="1444194at2"/>
<accession>A0A1E5UG44</accession>
<dbReference type="Proteomes" id="UP000095601">
    <property type="component" value="Unassembled WGS sequence"/>
</dbReference>